<organism evidence="8 9">
    <name type="scientific">Capillibacterium thermochitinicola</name>
    <dbReference type="NCBI Taxonomy" id="2699427"/>
    <lineage>
        <taxon>Bacteria</taxon>
        <taxon>Bacillati</taxon>
        <taxon>Bacillota</taxon>
        <taxon>Capillibacterium</taxon>
    </lineage>
</organism>
<keyword evidence="3" id="KW-0808">Transferase</keyword>
<dbReference type="SUPFAM" id="SSF53383">
    <property type="entry name" value="PLP-dependent transferases"/>
    <property type="match status" value="1"/>
</dbReference>
<dbReference type="InterPro" id="IPR015424">
    <property type="entry name" value="PyrdxlP-dep_Trfase"/>
</dbReference>
<dbReference type="Gene3D" id="3.40.640.10">
    <property type="entry name" value="Type I PLP-dependent aspartate aminotransferase-like (Major domain)"/>
    <property type="match status" value="1"/>
</dbReference>
<dbReference type="GO" id="GO:0008483">
    <property type="term" value="F:transaminase activity"/>
    <property type="evidence" value="ECO:0007669"/>
    <property type="project" value="UniProtKB-KW"/>
</dbReference>
<keyword evidence="6" id="KW-0812">Transmembrane</keyword>
<proteinExistence type="inferred from homology"/>
<dbReference type="InterPro" id="IPR015422">
    <property type="entry name" value="PyrdxlP-dep_Trfase_small"/>
</dbReference>
<dbReference type="InterPro" id="IPR004839">
    <property type="entry name" value="Aminotransferase_I/II_large"/>
</dbReference>
<sequence>MDLFKKCYDYTMAKEAMAAGLYPYFHALQTGQDTIVTMSNKENVLMIGSNNYLGLTNDPRVIQAAVEATTKYGSGCSGSRFLNGTLDLHITLEERLAKFMRKEKALLFSAGFLANLGIISAIAGRGDYILCDRANHASIYDGCRLSFAKMYKYEHNDMDDLENLLKKLGKDAPKLIITDGVFSMEGDLANLPEIVRLARKYNARILVDDAHGIGVLGANGRGTAEYFGLEDEVDMIMGTFSKSFASLGGFLVASEPVCHYVQHVSRPLIFTASMTPAATGAALKALEIIETEPERRKHLLSLANDFRTRLKEHGFIVRDGVTPIIPILVGDMQKTFLFCKVLFEHGVYVNPVVAPAVPADATLIRTSLTATHTKEQIDRALQTLVKVGKELAVIPA</sequence>
<dbReference type="InterPro" id="IPR050087">
    <property type="entry name" value="AON_synthase_class-II"/>
</dbReference>
<keyword evidence="4 5" id="KW-0663">Pyridoxal phosphate</keyword>
<dbReference type="RefSeq" id="WP_181339732.1">
    <property type="nucleotide sequence ID" value="NZ_JAAKDE010000013.1"/>
</dbReference>
<name>A0A8J6HSE6_9FIRM</name>
<evidence type="ECO:0000259" key="7">
    <source>
        <dbReference type="Pfam" id="PF00155"/>
    </source>
</evidence>
<dbReference type="CDD" id="cd06454">
    <property type="entry name" value="KBL_like"/>
    <property type="match status" value="1"/>
</dbReference>
<feature type="domain" description="Aminotransferase class I/classII large" evidence="7">
    <location>
        <begin position="43"/>
        <end position="384"/>
    </location>
</feature>
<evidence type="ECO:0000256" key="6">
    <source>
        <dbReference type="SAM" id="Phobius"/>
    </source>
</evidence>
<comment type="caution">
    <text evidence="8">The sequence shown here is derived from an EMBL/GenBank/DDBJ whole genome shotgun (WGS) entry which is preliminary data.</text>
</comment>
<evidence type="ECO:0000256" key="3">
    <source>
        <dbReference type="ARBA" id="ARBA00022679"/>
    </source>
</evidence>
<feature type="transmembrane region" description="Helical" evidence="6">
    <location>
        <begin position="105"/>
        <end position="123"/>
    </location>
</feature>
<comment type="similarity">
    <text evidence="5">Belongs to the class-II pyridoxal-phosphate-dependent aminotransferase family.</text>
</comment>
<dbReference type="Proteomes" id="UP000657177">
    <property type="component" value="Unassembled WGS sequence"/>
</dbReference>
<dbReference type="Pfam" id="PF00155">
    <property type="entry name" value="Aminotran_1_2"/>
    <property type="match status" value="1"/>
</dbReference>
<dbReference type="EMBL" id="JAAKDE010000013">
    <property type="protein sequence ID" value="MBA2133281.1"/>
    <property type="molecule type" value="Genomic_DNA"/>
</dbReference>
<protein>
    <submittedName>
        <fullName evidence="8">Aminotransferase class I/II-fold pyridoxal phosphate-dependent enzyme</fullName>
    </submittedName>
</protein>
<gene>
    <name evidence="8" type="ORF">G5B42_06965</name>
</gene>
<comment type="cofactor">
    <cofactor evidence="1 5">
        <name>pyridoxal 5'-phosphate</name>
        <dbReference type="ChEBI" id="CHEBI:597326"/>
    </cofactor>
</comment>
<dbReference type="InterPro" id="IPR001917">
    <property type="entry name" value="Aminotrans_II_pyridoxalP_BS"/>
</dbReference>
<dbReference type="PANTHER" id="PTHR13693:SF3">
    <property type="entry name" value="LD36009P"/>
    <property type="match status" value="1"/>
</dbReference>
<accession>A0A8J6HSE6</accession>
<dbReference type="GO" id="GO:0030170">
    <property type="term" value="F:pyridoxal phosphate binding"/>
    <property type="evidence" value="ECO:0007669"/>
    <property type="project" value="InterPro"/>
</dbReference>
<evidence type="ECO:0000256" key="1">
    <source>
        <dbReference type="ARBA" id="ARBA00001933"/>
    </source>
</evidence>
<dbReference type="PROSITE" id="PS00599">
    <property type="entry name" value="AA_TRANSFER_CLASS_2"/>
    <property type="match status" value="1"/>
</dbReference>
<comment type="subunit">
    <text evidence="2">Homodimer.</text>
</comment>
<keyword evidence="9" id="KW-1185">Reference proteome</keyword>
<keyword evidence="8" id="KW-0032">Aminotransferase</keyword>
<dbReference type="Gene3D" id="3.90.1150.10">
    <property type="entry name" value="Aspartate Aminotransferase, domain 1"/>
    <property type="match status" value="1"/>
</dbReference>
<evidence type="ECO:0000256" key="2">
    <source>
        <dbReference type="ARBA" id="ARBA00011738"/>
    </source>
</evidence>
<evidence type="ECO:0000256" key="4">
    <source>
        <dbReference type="ARBA" id="ARBA00022898"/>
    </source>
</evidence>
<dbReference type="AlphaFoldDB" id="A0A8J6HSE6"/>
<evidence type="ECO:0000256" key="5">
    <source>
        <dbReference type="RuleBase" id="RU003693"/>
    </source>
</evidence>
<dbReference type="InterPro" id="IPR015421">
    <property type="entry name" value="PyrdxlP-dep_Trfase_major"/>
</dbReference>
<dbReference type="PANTHER" id="PTHR13693">
    <property type="entry name" value="CLASS II AMINOTRANSFERASE/8-AMINO-7-OXONONANOATE SYNTHASE"/>
    <property type="match status" value="1"/>
</dbReference>
<keyword evidence="6" id="KW-0472">Membrane</keyword>
<evidence type="ECO:0000313" key="9">
    <source>
        <dbReference type="Proteomes" id="UP000657177"/>
    </source>
</evidence>
<keyword evidence="6" id="KW-1133">Transmembrane helix</keyword>
<evidence type="ECO:0000313" key="8">
    <source>
        <dbReference type="EMBL" id="MBA2133281.1"/>
    </source>
</evidence>
<reference evidence="8" key="1">
    <citation type="submission" date="2020-06" db="EMBL/GenBank/DDBJ databases">
        <title>Novel chitinolytic bacterium.</title>
        <authorList>
            <person name="Ungkulpasvich U."/>
            <person name="Kosugi A."/>
            <person name="Uke A."/>
        </authorList>
    </citation>
    <scope>NUCLEOTIDE SEQUENCE</scope>
    <source>
        <strain evidence="8">UUS1-1</strain>
    </source>
</reference>